<keyword evidence="10" id="KW-0393">Immunoglobulin domain</keyword>
<protein>
    <recommendedName>
        <fullName evidence="11">Ig-like domain-containing protein</fullName>
    </recommendedName>
</protein>
<evidence type="ECO:0000256" key="1">
    <source>
        <dbReference type="ARBA" id="ARBA00004251"/>
    </source>
</evidence>
<organism evidence="12 13">
    <name type="scientific">Mugilogobius chulae</name>
    <name type="common">yellowstripe goby</name>
    <dbReference type="NCBI Taxonomy" id="88201"/>
    <lineage>
        <taxon>Eukaryota</taxon>
        <taxon>Metazoa</taxon>
        <taxon>Chordata</taxon>
        <taxon>Craniata</taxon>
        <taxon>Vertebrata</taxon>
        <taxon>Euteleostomi</taxon>
        <taxon>Actinopterygii</taxon>
        <taxon>Neopterygii</taxon>
        <taxon>Teleostei</taxon>
        <taxon>Neoteleostei</taxon>
        <taxon>Acanthomorphata</taxon>
        <taxon>Gobiaria</taxon>
        <taxon>Gobiiformes</taxon>
        <taxon>Gobioidei</taxon>
        <taxon>Gobiidae</taxon>
        <taxon>Gobionellinae</taxon>
        <taxon>Mugilogobius</taxon>
    </lineage>
</organism>
<dbReference type="InterPro" id="IPR036179">
    <property type="entry name" value="Ig-like_dom_sf"/>
</dbReference>
<dbReference type="PROSITE" id="PS50835">
    <property type="entry name" value="IG_LIKE"/>
    <property type="match status" value="1"/>
</dbReference>
<dbReference type="Pfam" id="PF22705">
    <property type="entry name" value="C2-set_3"/>
    <property type="match status" value="1"/>
</dbReference>
<evidence type="ECO:0000313" key="13">
    <source>
        <dbReference type="Proteomes" id="UP001460270"/>
    </source>
</evidence>
<gene>
    <name evidence="12" type="ORF">WMY93_029627</name>
</gene>
<sequence length="226" mass="25844">MMLRQFHRYNSRWRKWVSIRTSQNREKMCLLLCEEQLTQVSCAVGTKCLLPCVFSVGSNAAVHWRKSPGEARVHSFYNNQDQLQNQHQDYRGRTFVFQSQIHRGNASLQLSEVKVQDEGSYLCFTSSNTDCSVSTVYLKVFVDIDEVDLVKEGSQLVCSSKGIYPEPQINWSVFSEIKTSVQQREDQLYDINSSITLPSDVLVHQTSCSVSTAHSLRTALIMEECE</sequence>
<dbReference type="EMBL" id="JBBPFD010000022">
    <property type="protein sequence ID" value="KAK7881218.1"/>
    <property type="molecule type" value="Genomic_DNA"/>
</dbReference>
<accession>A0AAW0MXJ8</accession>
<evidence type="ECO:0000256" key="4">
    <source>
        <dbReference type="ARBA" id="ARBA00022729"/>
    </source>
</evidence>
<feature type="domain" description="Ig-like" evidence="11">
    <location>
        <begin position="45"/>
        <end position="134"/>
    </location>
</feature>
<evidence type="ECO:0000256" key="5">
    <source>
        <dbReference type="ARBA" id="ARBA00022989"/>
    </source>
</evidence>
<keyword evidence="2" id="KW-1003">Cell membrane</keyword>
<dbReference type="GO" id="GO:0007166">
    <property type="term" value="P:cell surface receptor signaling pathway"/>
    <property type="evidence" value="ECO:0007669"/>
    <property type="project" value="TreeGrafter"/>
</dbReference>
<evidence type="ECO:0000256" key="7">
    <source>
        <dbReference type="ARBA" id="ARBA00023157"/>
    </source>
</evidence>
<keyword evidence="4" id="KW-0732">Signal</keyword>
<dbReference type="GO" id="GO:0042102">
    <property type="term" value="P:positive regulation of T cell proliferation"/>
    <property type="evidence" value="ECO:0007669"/>
    <property type="project" value="TreeGrafter"/>
</dbReference>
<dbReference type="InterPro" id="IPR013106">
    <property type="entry name" value="Ig_V-set"/>
</dbReference>
<dbReference type="InterPro" id="IPR003599">
    <property type="entry name" value="Ig_sub"/>
</dbReference>
<keyword evidence="8" id="KW-0675">Receptor</keyword>
<proteinExistence type="predicted"/>
<evidence type="ECO:0000256" key="6">
    <source>
        <dbReference type="ARBA" id="ARBA00023136"/>
    </source>
</evidence>
<dbReference type="InterPro" id="IPR053896">
    <property type="entry name" value="BTN3A2-like_Ig-C"/>
</dbReference>
<evidence type="ECO:0000256" key="9">
    <source>
        <dbReference type="ARBA" id="ARBA00023180"/>
    </source>
</evidence>
<dbReference type="GO" id="GO:0006955">
    <property type="term" value="P:immune response"/>
    <property type="evidence" value="ECO:0007669"/>
    <property type="project" value="TreeGrafter"/>
</dbReference>
<keyword evidence="7" id="KW-1015">Disulfide bond</keyword>
<dbReference type="GO" id="GO:0042130">
    <property type="term" value="P:negative regulation of T cell proliferation"/>
    <property type="evidence" value="ECO:0007669"/>
    <property type="project" value="TreeGrafter"/>
</dbReference>
<dbReference type="GO" id="GO:0071222">
    <property type="term" value="P:cellular response to lipopolysaccharide"/>
    <property type="evidence" value="ECO:0007669"/>
    <property type="project" value="TreeGrafter"/>
</dbReference>
<keyword evidence="9" id="KW-0325">Glycoprotein</keyword>
<dbReference type="GO" id="GO:0031295">
    <property type="term" value="P:T cell costimulation"/>
    <property type="evidence" value="ECO:0007669"/>
    <property type="project" value="TreeGrafter"/>
</dbReference>
<evidence type="ECO:0000256" key="10">
    <source>
        <dbReference type="ARBA" id="ARBA00023319"/>
    </source>
</evidence>
<keyword evidence="3" id="KW-0812">Transmembrane</keyword>
<dbReference type="AlphaFoldDB" id="A0AAW0MXJ8"/>
<evidence type="ECO:0000313" key="12">
    <source>
        <dbReference type="EMBL" id="KAK7881218.1"/>
    </source>
</evidence>
<dbReference type="InterPro" id="IPR051713">
    <property type="entry name" value="T-cell_Activation_Regulation"/>
</dbReference>
<dbReference type="SMART" id="SM00409">
    <property type="entry name" value="IG"/>
    <property type="match status" value="1"/>
</dbReference>
<dbReference type="FunFam" id="2.60.40.10:FF:000142">
    <property type="entry name" value="V-set domain-containing T-cell activation inhibitor 1"/>
    <property type="match status" value="1"/>
</dbReference>
<evidence type="ECO:0000256" key="8">
    <source>
        <dbReference type="ARBA" id="ARBA00023170"/>
    </source>
</evidence>
<dbReference type="InterPro" id="IPR007110">
    <property type="entry name" value="Ig-like_dom"/>
</dbReference>
<evidence type="ECO:0000256" key="2">
    <source>
        <dbReference type="ARBA" id="ARBA00022475"/>
    </source>
</evidence>
<dbReference type="Gene3D" id="2.60.40.10">
    <property type="entry name" value="Immunoglobulins"/>
    <property type="match status" value="2"/>
</dbReference>
<dbReference type="Proteomes" id="UP001460270">
    <property type="component" value="Unassembled WGS sequence"/>
</dbReference>
<dbReference type="PANTHER" id="PTHR25466">
    <property type="entry name" value="T-LYMPHOCYTE ACTIVATION ANTIGEN"/>
    <property type="match status" value="1"/>
</dbReference>
<evidence type="ECO:0000259" key="11">
    <source>
        <dbReference type="PROSITE" id="PS50835"/>
    </source>
</evidence>
<dbReference type="GO" id="GO:0009897">
    <property type="term" value="C:external side of plasma membrane"/>
    <property type="evidence" value="ECO:0007669"/>
    <property type="project" value="TreeGrafter"/>
</dbReference>
<evidence type="ECO:0000256" key="3">
    <source>
        <dbReference type="ARBA" id="ARBA00022692"/>
    </source>
</evidence>
<reference evidence="13" key="1">
    <citation type="submission" date="2024-04" db="EMBL/GenBank/DDBJ databases">
        <title>Salinicola lusitanus LLJ914,a marine bacterium isolated from the Okinawa Trough.</title>
        <authorList>
            <person name="Li J."/>
        </authorList>
    </citation>
    <scope>NUCLEOTIDE SEQUENCE [LARGE SCALE GENOMIC DNA]</scope>
</reference>
<dbReference type="SMART" id="SM00406">
    <property type="entry name" value="IGv"/>
    <property type="match status" value="1"/>
</dbReference>
<keyword evidence="5" id="KW-1133">Transmembrane helix</keyword>
<dbReference type="InterPro" id="IPR013783">
    <property type="entry name" value="Ig-like_fold"/>
</dbReference>
<dbReference type="PANTHER" id="PTHR25466:SF14">
    <property type="entry name" value="BUTYROPHILIN SUBFAMILY 2 MEMBER A2-LIKE-RELATED"/>
    <property type="match status" value="1"/>
</dbReference>
<name>A0AAW0MXJ8_9GOBI</name>
<keyword evidence="6" id="KW-0472">Membrane</keyword>
<dbReference type="SUPFAM" id="SSF48726">
    <property type="entry name" value="Immunoglobulin"/>
    <property type="match status" value="1"/>
</dbReference>
<comment type="caution">
    <text evidence="12">The sequence shown here is derived from an EMBL/GenBank/DDBJ whole genome shotgun (WGS) entry which is preliminary data.</text>
</comment>
<keyword evidence="13" id="KW-1185">Reference proteome</keyword>
<dbReference type="Pfam" id="PF07686">
    <property type="entry name" value="V-set"/>
    <property type="match status" value="1"/>
</dbReference>
<comment type="subcellular location">
    <subcellularLocation>
        <location evidence="1">Cell membrane</location>
        <topology evidence="1">Single-pass type I membrane protein</topology>
    </subcellularLocation>
</comment>